<keyword evidence="2" id="KW-0732">Signal</keyword>
<sequence>MKRALSAVVVIAAALLLGACSEKPQTNEHGVRLDAPPWTGTGTQPNTGTAFTASGWQPGDRNSWEQHLKARMQFSQNEYTRIN</sequence>
<reference evidence="3 4" key="1">
    <citation type="submission" date="2024-03" db="EMBL/GenBank/DDBJ databases">
        <title>Novel species of the genus Variovorax.</title>
        <authorList>
            <person name="Liu Q."/>
            <person name="Xin Y.-H."/>
        </authorList>
    </citation>
    <scope>NUCLEOTIDE SEQUENCE [LARGE SCALE GENOMIC DNA]</scope>
    <source>
        <strain evidence="3 4">KACC 18899</strain>
    </source>
</reference>
<evidence type="ECO:0000313" key="4">
    <source>
        <dbReference type="Proteomes" id="UP001365846"/>
    </source>
</evidence>
<feature type="compositionally biased region" description="Polar residues" evidence="1">
    <location>
        <begin position="40"/>
        <end position="55"/>
    </location>
</feature>
<dbReference type="RefSeq" id="WP_340358962.1">
    <property type="nucleotide sequence ID" value="NZ_JBBKZU010000010.1"/>
</dbReference>
<feature type="region of interest" description="Disordered" evidence="1">
    <location>
        <begin position="25"/>
        <end position="58"/>
    </location>
</feature>
<evidence type="ECO:0000313" key="3">
    <source>
        <dbReference type="EMBL" id="MEJ8813721.1"/>
    </source>
</evidence>
<name>A0ABU8VK94_9BURK</name>
<feature type="signal peptide" evidence="2">
    <location>
        <begin position="1"/>
        <end position="19"/>
    </location>
</feature>
<protein>
    <recommendedName>
        <fullName evidence="5">Lipoprotein</fullName>
    </recommendedName>
</protein>
<proteinExistence type="predicted"/>
<accession>A0ABU8VK94</accession>
<feature type="chain" id="PRO_5045137741" description="Lipoprotein" evidence="2">
    <location>
        <begin position="20"/>
        <end position="83"/>
    </location>
</feature>
<comment type="caution">
    <text evidence="3">The sequence shown here is derived from an EMBL/GenBank/DDBJ whole genome shotgun (WGS) entry which is preliminary data.</text>
</comment>
<evidence type="ECO:0000256" key="2">
    <source>
        <dbReference type="SAM" id="SignalP"/>
    </source>
</evidence>
<dbReference type="PROSITE" id="PS51257">
    <property type="entry name" value="PROKAR_LIPOPROTEIN"/>
    <property type="match status" value="1"/>
</dbReference>
<evidence type="ECO:0000256" key="1">
    <source>
        <dbReference type="SAM" id="MobiDB-lite"/>
    </source>
</evidence>
<dbReference type="EMBL" id="JBBKZU010000010">
    <property type="protein sequence ID" value="MEJ8813721.1"/>
    <property type="molecule type" value="Genomic_DNA"/>
</dbReference>
<organism evidence="3 4">
    <name type="scientific">Variovorax ureilyticus</name>
    <dbReference type="NCBI Taxonomy" id="1836198"/>
    <lineage>
        <taxon>Bacteria</taxon>
        <taxon>Pseudomonadati</taxon>
        <taxon>Pseudomonadota</taxon>
        <taxon>Betaproteobacteria</taxon>
        <taxon>Burkholderiales</taxon>
        <taxon>Comamonadaceae</taxon>
        <taxon>Variovorax</taxon>
    </lineage>
</organism>
<keyword evidence="4" id="KW-1185">Reference proteome</keyword>
<dbReference type="Proteomes" id="UP001365846">
    <property type="component" value="Unassembled WGS sequence"/>
</dbReference>
<gene>
    <name evidence="3" type="ORF">WKW77_21725</name>
</gene>
<evidence type="ECO:0008006" key="5">
    <source>
        <dbReference type="Google" id="ProtNLM"/>
    </source>
</evidence>